<keyword evidence="3 10" id="KW-0554">One-carbon metabolism</keyword>
<feature type="domain" description="S-adenosylmethionine synthetase central" evidence="14">
    <location>
        <begin position="126"/>
        <end position="243"/>
    </location>
</feature>
<feature type="domain" description="S-adenosylmethionine synthetase N-terminal" evidence="13">
    <location>
        <begin position="4"/>
        <end position="101"/>
    </location>
</feature>
<keyword evidence="8 10" id="KW-0460">Magnesium</keyword>
<comment type="subunit">
    <text evidence="10">Homotetramer; dimer of dimers.</text>
</comment>
<sequence>MEKLLFTSESVTEGHPDKMCDQISDAILDALLEQDPMSRVACETCTTTGLVMVMGEITTNAYVDIQKIVRDTIAEIGYTRAKFGFDAETCGVMTVIDEQSADIAMGVDKALEAKENKMSDEEIDAIGAGDQGMMFGYATNETEEYMPYPIALAHKLARQLTKVRKDGTLPYLRPDGKTQVTVEYNEDGKPFRLDAVVLSTQHDENVTQEQIHEDIKKHVFDVILPKDMVDGETKFFINPTGRFVIGGPHGDSGLTGRKIIVDTYGGYARHGGGAFSGKDCTKVDRSAAYAARYVAKNIVAAGIADKCEIQLSYAIGVAHPTSIMVDTFGTGKLSNEKIVEIIRENFDLRPAGIIKMLDLRRPIYKQTAAYGHFGRNDLDLPWEKLDKVELLKSYL</sequence>
<accession>A0A7W8H7P0</accession>
<dbReference type="EC" id="2.5.1.6" evidence="10"/>
<evidence type="ECO:0000259" key="14">
    <source>
        <dbReference type="Pfam" id="PF02772"/>
    </source>
</evidence>
<evidence type="ECO:0000256" key="3">
    <source>
        <dbReference type="ARBA" id="ARBA00022563"/>
    </source>
</evidence>
<dbReference type="GO" id="GO:0006730">
    <property type="term" value="P:one-carbon metabolic process"/>
    <property type="evidence" value="ECO:0007669"/>
    <property type="project" value="UniProtKB-KW"/>
</dbReference>
<dbReference type="InterPro" id="IPR022636">
    <property type="entry name" value="S-AdoMet_synthetase_sfam"/>
</dbReference>
<evidence type="ECO:0000256" key="11">
    <source>
        <dbReference type="RuleBase" id="RU000542"/>
    </source>
</evidence>
<protein>
    <recommendedName>
        <fullName evidence="10">S-adenosylmethionine synthase</fullName>
        <shortName evidence="10">AdoMet synthase</shortName>
        <ecNumber evidence="10">2.5.1.6</ecNumber>
    </recommendedName>
    <alternativeName>
        <fullName evidence="10">MAT</fullName>
    </alternativeName>
    <alternativeName>
        <fullName evidence="10">Methionine adenosyltransferase</fullName>
    </alternativeName>
</protein>
<feature type="binding site" description="in other chain" evidence="10">
    <location>
        <position position="282"/>
    </location>
    <ligand>
        <name>L-methionine</name>
        <dbReference type="ChEBI" id="CHEBI:57844"/>
        <note>ligand shared between two neighboring subunits</note>
    </ligand>
</feature>
<organism evidence="16 17">
    <name type="scientific">Catenibacillus scindens</name>
    <dbReference type="NCBI Taxonomy" id="673271"/>
    <lineage>
        <taxon>Bacteria</taxon>
        <taxon>Bacillati</taxon>
        <taxon>Bacillota</taxon>
        <taxon>Clostridia</taxon>
        <taxon>Lachnospirales</taxon>
        <taxon>Lachnospiraceae</taxon>
        <taxon>Catenibacillus</taxon>
    </lineage>
</organism>
<evidence type="ECO:0000256" key="8">
    <source>
        <dbReference type="ARBA" id="ARBA00022842"/>
    </source>
</evidence>
<dbReference type="RefSeq" id="WP_183771082.1">
    <property type="nucleotide sequence ID" value="NZ_JACHFW010000001.1"/>
</dbReference>
<dbReference type="AlphaFoldDB" id="A0A7W8H7P0"/>
<feature type="binding site" description="in other chain" evidence="10">
    <location>
        <position position="15"/>
    </location>
    <ligand>
        <name>ATP</name>
        <dbReference type="ChEBI" id="CHEBI:30616"/>
        <note>ligand shared between two neighboring subunits</note>
    </ligand>
</feature>
<evidence type="ECO:0000256" key="5">
    <source>
        <dbReference type="ARBA" id="ARBA00022723"/>
    </source>
</evidence>
<comment type="similarity">
    <text evidence="2 10 12">Belongs to the AdoMet synthase family.</text>
</comment>
<comment type="pathway">
    <text evidence="1 10">Amino-acid biosynthesis; S-adenosyl-L-methionine biosynthesis; S-adenosyl-L-methionine from L-methionine: step 1/1.</text>
</comment>
<dbReference type="InterPro" id="IPR022630">
    <property type="entry name" value="S-AdoMet_synt_C"/>
</dbReference>
<dbReference type="NCBIfam" id="TIGR01034">
    <property type="entry name" value="metK"/>
    <property type="match status" value="1"/>
</dbReference>
<dbReference type="Pfam" id="PF00438">
    <property type="entry name" value="S-AdoMet_synt_N"/>
    <property type="match status" value="1"/>
</dbReference>
<feature type="binding site" description="in other chain" evidence="10">
    <location>
        <begin position="175"/>
        <end position="177"/>
    </location>
    <ligand>
        <name>ATP</name>
        <dbReference type="ChEBI" id="CHEBI:30616"/>
        <note>ligand shared between two neighboring subunits</note>
    </ligand>
</feature>
<comment type="cofactor">
    <cofactor evidence="10">
        <name>K(+)</name>
        <dbReference type="ChEBI" id="CHEBI:29103"/>
    </cofactor>
    <text evidence="10">Binds 1 potassium ion per subunit.</text>
</comment>
<keyword evidence="9 10" id="KW-0630">Potassium</keyword>
<evidence type="ECO:0000256" key="7">
    <source>
        <dbReference type="ARBA" id="ARBA00022840"/>
    </source>
</evidence>
<dbReference type="FunFam" id="3.30.300.10:FF:000004">
    <property type="entry name" value="S-adenosylmethionine synthase"/>
    <property type="match status" value="1"/>
</dbReference>
<dbReference type="InterPro" id="IPR022628">
    <property type="entry name" value="S-AdoMet_synt_N"/>
</dbReference>
<feature type="binding site" evidence="10">
    <location>
        <position position="251"/>
    </location>
    <ligand>
        <name>L-methionine</name>
        <dbReference type="ChEBI" id="CHEBI:57844"/>
        <note>ligand shared between two neighboring subunits</note>
    </ligand>
</feature>
<dbReference type="GO" id="GO:0000287">
    <property type="term" value="F:magnesium ion binding"/>
    <property type="evidence" value="ECO:0007669"/>
    <property type="project" value="UniProtKB-UniRule"/>
</dbReference>
<evidence type="ECO:0000256" key="4">
    <source>
        <dbReference type="ARBA" id="ARBA00022679"/>
    </source>
</evidence>
<reference evidence="16 17" key="1">
    <citation type="submission" date="2020-08" db="EMBL/GenBank/DDBJ databases">
        <title>Genomic Encyclopedia of Type Strains, Phase IV (KMG-IV): sequencing the most valuable type-strain genomes for metagenomic binning, comparative biology and taxonomic classification.</title>
        <authorList>
            <person name="Goeker M."/>
        </authorList>
    </citation>
    <scope>NUCLEOTIDE SEQUENCE [LARGE SCALE GENOMIC DNA]</scope>
    <source>
        <strain evidence="16 17">DSM 106146</strain>
    </source>
</reference>
<name>A0A7W8H7P0_9FIRM</name>
<keyword evidence="4 10" id="KW-0808">Transferase</keyword>
<dbReference type="Pfam" id="PF02773">
    <property type="entry name" value="S-AdoMet_synt_C"/>
    <property type="match status" value="1"/>
</dbReference>
<evidence type="ECO:0000256" key="10">
    <source>
        <dbReference type="HAMAP-Rule" id="MF_00086"/>
    </source>
</evidence>
<evidence type="ECO:0000256" key="2">
    <source>
        <dbReference type="ARBA" id="ARBA00009685"/>
    </source>
</evidence>
<evidence type="ECO:0000256" key="6">
    <source>
        <dbReference type="ARBA" id="ARBA00022741"/>
    </source>
</evidence>
<gene>
    <name evidence="10" type="primary">metK</name>
    <name evidence="16" type="ORF">HNP82_000495</name>
</gene>
<feature type="domain" description="S-adenosylmethionine synthetase C-terminal" evidence="15">
    <location>
        <begin position="245"/>
        <end position="384"/>
    </location>
</feature>
<dbReference type="PANTHER" id="PTHR11964">
    <property type="entry name" value="S-ADENOSYLMETHIONINE SYNTHETASE"/>
    <property type="match status" value="1"/>
</dbReference>
<feature type="binding site" description="in other chain" evidence="10">
    <location>
        <position position="99"/>
    </location>
    <ligand>
        <name>L-methionine</name>
        <dbReference type="ChEBI" id="CHEBI:57844"/>
        <note>ligand shared between two neighboring subunits</note>
    </ligand>
</feature>
<dbReference type="EMBL" id="JACHFW010000001">
    <property type="protein sequence ID" value="MBB5263401.1"/>
    <property type="molecule type" value="Genomic_DNA"/>
</dbReference>
<comment type="cofactor">
    <cofactor evidence="10">
        <name>Mg(2+)</name>
        <dbReference type="ChEBI" id="CHEBI:18420"/>
    </cofactor>
    <text evidence="10">Binds 2 divalent ions per subunit.</text>
</comment>
<dbReference type="UniPathway" id="UPA00315">
    <property type="reaction ID" value="UER00080"/>
</dbReference>
<feature type="binding site" evidence="10">
    <location>
        <position position="251"/>
    </location>
    <ligand>
        <name>ATP</name>
        <dbReference type="ChEBI" id="CHEBI:30616"/>
        <note>ligand shared between two neighboring subunits</note>
    </ligand>
</feature>
<dbReference type="CDD" id="cd18079">
    <property type="entry name" value="S-AdoMet_synt"/>
    <property type="match status" value="1"/>
</dbReference>
<dbReference type="PROSITE" id="PS00376">
    <property type="entry name" value="ADOMET_SYNTHASE_1"/>
    <property type="match status" value="1"/>
</dbReference>
<dbReference type="SUPFAM" id="SSF55973">
    <property type="entry name" value="S-adenosylmethionine synthetase"/>
    <property type="match status" value="3"/>
</dbReference>
<dbReference type="InterPro" id="IPR022629">
    <property type="entry name" value="S-AdoMet_synt_central"/>
</dbReference>
<dbReference type="Gene3D" id="3.30.300.10">
    <property type="match status" value="3"/>
</dbReference>
<dbReference type="Pfam" id="PF02772">
    <property type="entry name" value="S-AdoMet_synt_M"/>
    <property type="match status" value="1"/>
</dbReference>
<evidence type="ECO:0000259" key="13">
    <source>
        <dbReference type="Pfam" id="PF00438"/>
    </source>
</evidence>
<dbReference type="PIRSF" id="PIRSF000497">
    <property type="entry name" value="MAT"/>
    <property type="match status" value="1"/>
</dbReference>
<comment type="function">
    <text evidence="10">Catalyzes the formation of S-adenosylmethionine (AdoMet) from methionine and ATP. The overall synthetic reaction is composed of two sequential steps, AdoMet formation and the subsequent tripolyphosphate hydrolysis which occurs prior to release of AdoMet from the enzyme.</text>
</comment>
<comment type="subcellular location">
    <subcellularLocation>
        <location evidence="10 11">Cytoplasm</location>
    </subcellularLocation>
</comment>
<dbReference type="InterPro" id="IPR022631">
    <property type="entry name" value="ADOMET_SYNTHASE_CS"/>
</dbReference>
<comment type="catalytic activity">
    <reaction evidence="10">
        <text>L-methionine + ATP + H2O = S-adenosyl-L-methionine + phosphate + diphosphate</text>
        <dbReference type="Rhea" id="RHEA:21080"/>
        <dbReference type="ChEBI" id="CHEBI:15377"/>
        <dbReference type="ChEBI" id="CHEBI:30616"/>
        <dbReference type="ChEBI" id="CHEBI:33019"/>
        <dbReference type="ChEBI" id="CHEBI:43474"/>
        <dbReference type="ChEBI" id="CHEBI:57844"/>
        <dbReference type="ChEBI" id="CHEBI:59789"/>
        <dbReference type="EC" id="2.5.1.6"/>
    </reaction>
</comment>
<evidence type="ECO:0000313" key="16">
    <source>
        <dbReference type="EMBL" id="MBB5263401.1"/>
    </source>
</evidence>
<keyword evidence="17" id="KW-1185">Reference proteome</keyword>
<feature type="binding site" description="in other chain" evidence="10">
    <location>
        <begin position="242"/>
        <end position="243"/>
    </location>
    <ligand>
        <name>ATP</name>
        <dbReference type="ChEBI" id="CHEBI:30616"/>
        <note>ligand shared between two neighboring subunits</note>
    </ligand>
</feature>
<evidence type="ECO:0000256" key="1">
    <source>
        <dbReference type="ARBA" id="ARBA00005224"/>
    </source>
</evidence>
<feature type="binding site" evidence="10">
    <location>
        <position position="43"/>
    </location>
    <ligand>
        <name>K(+)</name>
        <dbReference type="ChEBI" id="CHEBI:29103"/>
    </ligand>
</feature>
<dbReference type="InterPro" id="IPR002133">
    <property type="entry name" value="S-AdoMet_synthetase"/>
</dbReference>
<dbReference type="Proteomes" id="UP000543642">
    <property type="component" value="Unassembled WGS sequence"/>
</dbReference>
<dbReference type="GO" id="GO:0006556">
    <property type="term" value="P:S-adenosylmethionine biosynthetic process"/>
    <property type="evidence" value="ECO:0007669"/>
    <property type="project" value="UniProtKB-UniRule"/>
</dbReference>
<dbReference type="FunFam" id="3.30.300.10:FF:000003">
    <property type="entry name" value="S-adenosylmethionine synthase"/>
    <property type="match status" value="1"/>
</dbReference>
<feature type="binding site" evidence="10">
    <location>
        <position position="17"/>
    </location>
    <ligand>
        <name>Mg(2+)</name>
        <dbReference type="ChEBI" id="CHEBI:18420"/>
    </ligand>
</feature>
<feature type="binding site" evidence="10">
    <location>
        <position position="278"/>
    </location>
    <ligand>
        <name>ATP</name>
        <dbReference type="ChEBI" id="CHEBI:30616"/>
        <note>ligand shared between two neighboring subunits</note>
    </ligand>
</feature>
<feature type="binding site" description="in other chain" evidence="10">
    <location>
        <begin position="257"/>
        <end position="258"/>
    </location>
    <ligand>
        <name>ATP</name>
        <dbReference type="ChEBI" id="CHEBI:30616"/>
        <note>ligand shared between two neighboring subunits</note>
    </ligand>
</feature>
<keyword evidence="7 10" id="KW-0067">ATP-binding</keyword>
<dbReference type="GO" id="GO:0005737">
    <property type="term" value="C:cytoplasm"/>
    <property type="evidence" value="ECO:0007669"/>
    <property type="project" value="UniProtKB-SubCell"/>
</dbReference>
<dbReference type="GO" id="GO:0004478">
    <property type="term" value="F:methionine adenosyltransferase activity"/>
    <property type="evidence" value="ECO:0007669"/>
    <property type="project" value="UniProtKB-UniRule"/>
</dbReference>
<evidence type="ECO:0000313" key="17">
    <source>
        <dbReference type="Proteomes" id="UP000543642"/>
    </source>
</evidence>
<comment type="caution">
    <text evidence="16">The sequence shown here is derived from an EMBL/GenBank/DDBJ whole genome shotgun (WGS) entry which is preliminary data.</text>
</comment>
<feature type="region of interest" description="Flexible loop" evidence="10">
    <location>
        <begin position="99"/>
        <end position="109"/>
    </location>
</feature>
<keyword evidence="6 10" id="KW-0547">Nucleotide-binding</keyword>
<feature type="binding site" description="in other chain" evidence="10">
    <location>
        <position position="56"/>
    </location>
    <ligand>
        <name>L-methionine</name>
        <dbReference type="ChEBI" id="CHEBI:57844"/>
        <note>ligand shared between two neighboring subunits</note>
    </ligand>
</feature>
<dbReference type="HAMAP" id="MF_00086">
    <property type="entry name" value="S_AdoMet_synth1"/>
    <property type="match status" value="1"/>
</dbReference>
<proteinExistence type="inferred from homology"/>
<evidence type="ECO:0000256" key="12">
    <source>
        <dbReference type="RuleBase" id="RU004462"/>
    </source>
</evidence>
<evidence type="ECO:0000259" key="15">
    <source>
        <dbReference type="Pfam" id="PF02773"/>
    </source>
</evidence>
<evidence type="ECO:0000256" key="9">
    <source>
        <dbReference type="ARBA" id="ARBA00022958"/>
    </source>
</evidence>
<dbReference type="GO" id="GO:0005524">
    <property type="term" value="F:ATP binding"/>
    <property type="evidence" value="ECO:0007669"/>
    <property type="project" value="UniProtKB-UniRule"/>
</dbReference>
<keyword evidence="10" id="KW-0963">Cytoplasm</keyword>
<keyword evidence="5 10" id="KW-0479">Metal-binding</keyword>
<dbReference type="PROSITE" id="PS00377">
    <property type="entry name" value="ADOMET_SYNTHASE_2"/>
    <property type="match status" value="1"/>
</dbReference>
<feature type="binding site" evidence="10">
    <location>
        <position position="274"/>
    </location>
    <ligand>
        <name>ATP</name>
        <dbReference type="ChEBI" id="CHEBI:30616"/>
        <note>ligand shared between two neighboring subunits</note>
    </ligand>
</feature>